<organism evidence="2 3">
    <name type="scientific">Polystyrenella longa</name>
    <dbReference type="NCBI Taxonomy" id="2528007"/>
    <lineage>
        <taxon>Bacteria</taxon>
        <taxon>Pseudomonadati</taxon>
        <taxon>Planctomycetota</taxon>
        <taxon>Planctomycetia</taxon>
        <taxon>Planctomycetales</taxon>
        <taxon>Planctomycetaceae</taxon>
        <taxon>Polystyrenella</taxon>
    </lineage>
</organism>
<keyword evidence="3" id="KW-1185">Reference proteome</keyword>
<dbReference type="KEGG" id="plon:Pla110_39270"/>
<dbReference type="EMBL" id="CP036281">
    <property type="protein sequence ID" value="QDU82172.1"/>
    <property type="molecule type" value="Genomic_DNA"/>
</dbReference>
<protein>
    <submittedName>
        <fullName evidence="2">Uncharacterized protein</fullName>
    </submittedName>
</protein>
<dbReference type="RefSeq" id="WP_197440295.1">
    <property type="nucleotide sequence ID" value="NZ_CP036281.1"/>
</dbReference>
<evidence type="ECO:0000313" key="2">
    <source>
        <dbReference type="EMBL" id="QDU82172.1"/>
    </source>
</evidence>
<sequence precursor="true">MHRQICLAGMVLLAGLSTAWFGASNAEAAKPGQPTDWQRFYHYPYVYYPHTFQQPIEYDHMYYKYPMERRIPVYNKGWYNPMIEGRPYYSGHHFILDQL</sequence>
<name>A0A518CSG5_9PLAN</name>
<feature type="chain" id="PRO_5021881288" evidence="1">
    <location>
        <begin position="23"/>
        <end position="99"/>
    </location>
</feature>
<accession>A0A518CSG5</accession>
<dbReference type="Proteomes" id="UP000317178">
    <property type="component" value="Chromosome"/>
</dbReference>
<gene>
    <name evidence="2" type="ORF">Pla110_39270</name>
</gene>
<dbReference type="AlphaFoldDB" id="A0A518CSG5"/>
<keyword evidence="1" id="KW-0732">Signal</keyword>
<reference evidence="2 3" key="1">
    <citation type="submission" date="2019-02" db="EMBL/GenBank/DDBJ databases">
        <title>Deep-cultivation of Planctomycetes and their phenomic and genomic characterization uncovers novel biology.</title>
        <authorList>
            <person name="Wiegand S."/>
            <person name="Jogler M."/>
            <person name="Boedeker C."/>
            <person name="Pinto D."/>
            <person name="Vollmers J."/>
            <person name="Rivas-Marin E."/>
            <person name="Kohn T."/>
            <person name="Peeters S.H."/>
            <person name="Heuer A."/>
            <person name="Rast P."/>
            <person name="Oberbeckmann S."/>
            <person name="Bunk B."/>
            <person name="Jeske O."/>
            <person name="Meyerdierks A."/>
            <person name="Storesund J.E."/>
            <person name="Kallscheuer N."/>
            <person name="Luecker S."/>
            <person name="Lage O.M."/>
            <person name="Pohl T."/>
            <person name="Merkel B.J."/>
            <person name="Hornburger P."/>
            <person name="Mueller R.-W."/>
            <person name="Bruemmer F."/>
            <person name="Labrenz M."/>
            <person name="Spormann A.M."/>
            <person name="Op den Camp H."/>
            <person name="Overmann J."/>
            <person name="Amann R."/>
            <person name="Jetten M.S.M."/>
            <person name="Mascher T."/>
            <person name="Medema M.H."/>
            <person name="Devos D.P."/>
            <person name="Kaster A.-K."/>
            <person name="Ovreas L."/>
            <person name="Rohde M."/>
            <person name="Galperin M.Y."/>
            <person name="Jogler C."/>
        </authorList>
    </citation>
    <scope>NUCLEOTIDE SEQUENCE [LARGE SCALE GENOMIC DNA]</scope>
    <source>
        <strain evidence="2 3">Pla110</strain>
    </source>
</reference>
<evidence type="ECO:0000313" key="3">
    <source>
        <dbReference type="Proteomes" id="UP000317178"/>
    </source>
</evidence>
<proteinExistence type="predicted"/>
<feature type="signal peptide" evidence="1">
    <location>
        <begin position="1"/>
        <end position="22"/>
    </location>
</feature>
<evidence type="ECO:0000256" key="1">
    <source>
        <dbReference type="SAM" id="SignalP"/>
    </source>
</evidence>